<dbReference type="EMBL" id="JAHWGI010001408">
    <property type="protein sequence ID" value="KAK3930021.1"/>
    <property type="molecule type" value="Genomic_DNA"/>
</dbReference>
<dbReference type="Proteomes" id="UP001219518">
    <property type="component" value="Unassembled WGS sequence"/>
</dbReference>
<protein>
    <submittedName>
        <fullName evidence="2">Transcription termination factor Rho</fullName>
    </submittedName>
</protein>
<feature type="region of interest" description="Disordered" evidence="1">
    <location>
        <begin position="422"/>
        <end position="487"/>
    </location>
</feature>
<evidence type="ECO:0000313" key="2">
    <source>
        <dbReference type="EMBL" id="KAK3930021.1"/>
    </source>
</evidence>
<keyword evidence="3" id="KW-1185">Reference proteome</keyword>
<feature type="compositionally biased region" description="Polar residues" evidence="1">
    <location>
        <begin position="422"/>
        <end position="442"/>
    </location>
</feature>
<reference evidence="2" key="1">
    <citation type="submission" date="2021-07" db="EMBL/GenBank/DDBJ databases">
        <authorList>
            <person name="Catto M.A."/>
            <person name="Jacobson A."/>
            <person name="Kennedy G."/>
            <person name="Labadie P."/>
            <person name="Hunt B.G."/>
            <person name="Srinivasan R."/>
        </authorList>
    </citation>
    <scope>NUCLEOTIDE SEQUENCE</scope>
    <source>
        <strain evidence="2">PL_HMW_Pooled</strain>
        <tissue evidence="2">Head</tissue>
    </source>
</reference>
<sequence length="487" mass="54623">MDEPSGLTCNENDKLSSNENLSDCETLSTNTSLTCNEHDYSSRFEVPLEAIKKEIIEEEDCISGESQVPSNQNVTRVPILLPTPKIGNYSQRPNYPRQPKQPKLLPKLPEPKRFMFPPRQSVLLPRPILPSMQLPPPPLPPNIGAGQPPNCKGVLIVQDVKFCTMYVPKGDNSGTMNSPTPNMIPIPVDARPKAAVVQPNVITSTSSPVQPVQQPSLKIQNVQSVSVLKPKPGRPKTVGPTYRAIVTPKNLESSVANPLLWDVQKILNDLLPMFWFSAVEKNGINVMLLSYGIEKAIQRRLYVSCDGAVQISVHCKPIPEDFVNRIVEKAGSKTSLTDTTVRQFCEWIVKILQIFRDFQICVGLEKPEFREAFHNCEEIELDKNPYQETRYSETMRSVNCVKLVEITKRRCIECGKSLQNNKRQNVKPSTSSNQQNQGNDGTSEAHPAHPDSDPDWVETSPPKKNRRLKESDSKSKKKKKKKSGEQK</sequence>
<organism evidence="2 3">
    <name type="scientific">Frankliniella fusca</name>
    <dbReference type="NCBI Taxonomy" id="407009"/>
    <lineage>
        <taxon>Eukaryota</taxon>
        <taxon>Metazoa</taxon>
        <taxon>Ecdysozoa</taxon>
        <taxon>Arthropoda</taxon>
        <taxon>Hexapoda</taxon>
        <taxon>Insecta</taxon>
        <taxon>Pterygota</taxon>
        <taxon>Neoptera</taxon>
        <taxon>Paraneoptera</taxon>
        <taxon>Thysanoptera</taxon>
        <taxon>Terebrantia</taxon>
        <taxon>Thripoidea</taxon>
        <taxon>Thripidae</taxon>
        <taxon>Frankliniella</taxon>
    </lineage>
</organism>
<accession>A0AAE1LRL6</accession>
<feature type="compositionally biased region" description="Basic residues" evidence="1">
    <location>
        <begin position="475"/>
        <end position="487"/>
    </location>
</feature>
<evidence type="ECO:0000313" key="3">
    <source>
        <dbReference type="Proteomes" id="UP001219518"/>
    </source>
</evidence>
<reference evidence="2" key="2">
    <citation type="journal article" date="2023" name="BMC Genomics">
        <title>Pest status, molecular evolution, and epigenetic factors derived from the genome assembly of Frankliniella fusca, a thysanopteran phytovirus vector.</title>
        <authorList>
            <person name="Catto M.A."/>
            <person name="Labadie P.E."/>
            <person name="Jacobson A.L."/>
            <person name="Kennedy G.G."/>
            <person name="Srinivasan R."/>
            <person name="Hunt B.G."/>
        </authorList>
    </citation>
    <scope>NUCLEOTIDE SEQUENCE</scope>
    <source>
        <strain evidence="2">PL_HMW_Pooled</strain>
    </source>
</reference>
<name>A0AAE1LRL6_9NEOP</name>
<comment type="caution">
    <text evidence="2">The sequence shown here is derived from an EMBL/GenBank/DDBJ whole genome shotgun (WGS) entry which is preliminary data.</text>
</comment>
<dbReference type="AlphaFoldDB" id="A0AAE1LRL6"/>
<feature type="region of interest" description="Disordered" evidence="1">
    <location>
        <begin position="83"/>
        <end position="105"/>
    </location>
</feature>
<proteinExistence type="predicted"/>
<gene>
    <name evidence="2" type="ORF">KUF71_022117</name>
</gene>
<evidence type="ECO:0000256" key="1">
    <source>
        <dbReference type="SAM" id="MobiDB-lite"/>
    </source>
</evidence>
<feature type="region of interest" description="Disordered" evidence="1">
    <location>
        <begin position="1"/>
        <end position="23"/>
    </location>
</feature>